<feature type="domain" description="Disease resistance R13L4/SHOC-2-like LRR" evidence="9">
    <location>
        <begin position="577"/>
        <end position="893"/>
    </location>
</feature>
<keyword evidence="1" id="KW-0433">Leucine-rich repeat</keyword>
<protein>
    <recommendedName>
        <fullName evidence="12">NB-ARC domain-containing protein</fullName>
    </recommendedName>
</protein>
<evidence type="ECO:0000259" key="7">
    <source>
        <dbReference type="Pfam" id="PF18052"/>
    </source>
</evidence>
<dbReference type="PRINTS" id="PR00364">
    <property type="entry name" value="DISEASERSIST"/>
</dbReference>
<dbReference type="InterPro" id="IPR041118">
    <property type="entry name" value="Rx_N"/>
</dbReference>
<sequence length="1190" mass="135671">MALTLVSAVLSPVLNKLSDEALKKFDLSQNIYSELHKLQRTLKYIESLLNDASRRETNEESVGQWLNNLQHLAYDIDDMLDDVATEAMGRELDRESEDFITKVRNLILTCCTKLSPSQPLHGKLDSITNRLQDLEKQIPALGLVVKDEKQKSNNRGYETSLPEHDVVGREGEKENLIIKLLGGESSKENYSIIPIVGMGGVGKTTLARLLYNDTRVKNHFELHAWVCVSDFDIFKISDAIFGCVTAENNEFKDLNLLQMALTKKVKDKRLLLVVDDVWHENYNHWENLVRPFRSCAPGSKIIMTTRKDQLLKKLGIDHLDRVERLSDRDALSLLALHALGVDNFDSHPTLRSKGEGIVRKCGGLPLALKAIGRLLRTKQTDEEDWDEVLKSEIWDLENSSEIVPALRLSYHDLTSHLKQLFAYCSLFPKDFLFDKVELVLLWMAEGYLLDQSRTNNKAPEDLGREYFKKLLSRSFFQRAPNDESFYVMHDLMNDLATLVAGDMFLRFEQQTETAVVERALVNYRHMSFVRKRYVGYQKFEAFERATSLRTLLAVPFGEEPWWNYFYLSNKFLDNLIPQLPLLRVLSLRRFCIREVPELIGNLKHLRYLNLSQTQIENLPENIGSLYNLQTLILFSCKSLAKLPKSFVKLKKLRHFDIRDTPLLKKLPVGIGELRSLHTLTKIIIGGDEDGFAITKIQGLSNLHREISIEGLHNVQSAMHAQEANLSLRRLTKLELKWGDGSRRETIEKEIFNELKPHTDMLKELKVEFYEGIEFPVWVGDPCFQKMVSVSIRDCRKCKFLPPLGQLPFLKNLFIKGMDDVKVIGSEFTGTSNGVAFDSLEILSFENMSGWEEWSTKEAVFPCLGELSIKKCPKLKQVSLNALPSLRGLDIDECGEKEDDEDSNLLLSSLRALKVETCKSMERCILNSNIIEALEIYDCESLTRVSFIGQKLKLLMIFGCKKLIMEKMINTSMPMLEYVLISDWTNLKSQLIKVISNSIHLTGLTISSCQNLKSFPDLQLMNLTLLTDLEIVDCPSIDAASFPSGNWPPNLVSLVIGGLKKPISEWGSQNFPASLVDLTLRNEPHVRNFSQLFRLLPSSLKTLRIYGFDNLESLSVGLQHLTSLRHLWIWECPKLKDLPEALLPSLLELNIIGCPILTRRFWSLLVETCRRLVFAVEAVFVSVVAAGESEA</sequence>
<dbReference type="Gene3D" id="1.20.5.4130">
    <property type="match status" value="1"/>
</dbReference>
<proteinExistence type="predicted"/>
<evidence type="ECO:0000259" key="6">
    <source>
        <dbReference type="Pfam" id="PF00931"/>
    </source>
</evidence>
<dbReference type="GO" id="GO:0005524">
    <property type="term" value="F:ATP binding"/>
    <property type="evidence" value="ECO:0007669"/>
    <property type="project" value="UniProtKB-KW"/>
</dbReference>
<dbReference type="Proteomes" id="UP000326396">
    <property type="component" value="Linkage Group LG12"/>
</dbReference>
<evidence type="ECO:0000256" key="4">
    <source>
        <dbReference type="ARBA" id="ARBA00022821"/>
    </source>
</evidence>
<feature type="domain" description="Disease resistance N-terminal" evidence="7">
    <location>
        <begin position="9"/>
        <end position="91"/>
    </location>
</feature>
<feature type="domain" description="Disease resistance protein winged helix" evidence="8">
    <location>
        <begin position="426"/>
        <end position="496"/>
    </location>
</feature>
<evidence type="ECO:0000256" key="3">
    <source>
        <dbReference type="ARBA" id="ARBA00022741"/>
    </source>
</evidence>
<reference evidence="10 11" key="1">
    <citation type="submission" date="2019-05" db="EMBL/GenBank/DDBJ databases">
        <title>Mikania micrantha, genome provides insights into the molecular mechanism of rapid growth.</title>
        <authorList>
            <person name="Liu B."/>
        </authorList>
    </citation>
    <scope>NUCLEOTIDE SEQUENCE [LARGE SCALE GENOMIC DNA]</scope>
    <source>
        <strain evidence="10">NLD-2019</strain>
        <tissue evidence="10">Leaf</tissue>
    </source>
</reference>
<dbReference type="Gene3D" id="3.40.50.300">
    <property type="entry name" value="P-loop containing nucleotide triphosphate hydrolases"/>
    <property type="match status" value="1"/>
</dbReference>
<keyword evidence="2" id="KW-0677">Repeat</keyword>
<name>A0A5N6PF00_9ASTR</name>
<dbReference type="Pfam" id="PF23598">
    <property type="entry name" value="LRR_14"/>
    <property type="match status" value="1"/>
</dbReference>
<dbReference type="InterPro" id="IPR042197">
    <property type="entry name" value="Apaf_helical"/>
</dbReference>
<dbReference type="Pfam" id="PF18052">
    <property type="entry name" value="Rx_N"/>
    <property type="match status" value="1"/>
</dbReference>
<dbReference type="Gene3D" id="1.10.8.430">
    <property type="entry name" value="Helical domain of apoptotic protease-activating factors"/>
    <property type="match status" value="1"/>
</dbReference>
<dbReference type="OrthoDB" id="1896560at2759"/>
<feature type="domain" description="NB-ARC" evidence="6">
    <location>
        <begin position="172"/>
        <end position="337"/>
    </location>
</feature>
<dbReference type="FunFam" id="3.40.50.300:FF:001091">
    <property type="entry name" value="Probable disease resistance protein At1g61300"/>
    <property type="match status" value="1"/>
</dbReference>
<keyword evidence="4" id="KW-0611">Plant defense</keyword>
<dbReference type="AlphaFoldDB" id="A0A5N6PF00"/>
<accession>A0A5N6PF00</accession>
<dbReference type="EMBL" id="SZYD01000004">
    <property type="protein sequence ID" value="KAD6453152.1"/>
    <property type="molecule type" value="Genomic_DNA"/>
</dbReference>
<dbReference type="PANTHER" id="PTHR36766:SF61">
    <property type="entry name" value="NB-ARC DOMAIN DISEASE RESISTANCE PROTEIN"/>
    <property type="match status" value="1"/>
</dbReference>
<dbReference type="InterPro" id="IPR058922">
    <property type="entry name" value="WHD_DRP"/>
</dbReference>
<keyword evidence="11" id="KW-1185">Reference proteome</keyword>
<evidence type="ECO:0000256" key="5">
    <source>
        <dbReference type="ARBA" id="ARBA00022840"/>
    </source>
</evidence>
<evidence type="ECO:0000313" key="10">
    <source>
        <dbReference type="EMBL" id="KAD6453152.1"/>
    </source>
</evidence>
<gene>
    <name evidence="10" type="ORF">E3N88_07857</name>
</gene>
<evidence type="ECO:0008006" key="12">
    <source>
        <dbReference type="Google" id="ProtNLM"/>
    </source>
</evidence>
<dbReference type="InterPro" id="IPR032675">
    <property type="entry name" value="LRR_dom_sf"/>
</dbReference>
<comment type="caution">
    <text evidence="10">The sequence shown here is derived from an EMBL/GenBank/DDBJ whole genome shotgun (WGS) entry which is preliminary data.</text>
</comment>
<dbReference type="SUPFAM" id="SSF52540">
    <property type="entry name" value="P-loop containing nucleoside triphosphate hydrolases"/>
    <property type="match status" value="1"/>
</dbReference>
<dbReference type="GO" id="GO:0051707">
    <property type="term" value="P:response to other organism"/>
    <property type="evidence" value="ECO:0007669"/>
    <property type="project" value="UniProtKB-ARBA"/>
</dbReference>
<dbReference type="PANTHER" id="PTHR36766">
    <property type="entry name" value="PLANT BROAD-SPECTRUM MILDEW RESISTANCE PROTEIN RPW8"/>
    <property type="match status" value="1"/>
</dbReference>
<keyword evidence="5" id="KW-0067">ATP-binding</keyword>
<evidence type="ECO:0000259" key="9">
    <source>
        <dbReference type="Pfam" id="PF23598"/>
    </source>
</evidence>
<keyword evidence="3" id="KW-0547">Nucleotide-binding</keyword>
<dbReference type="GO" id="GO:0006952">
    <property type="term" value="P:defense response"/>
    <property type="evidence" value="ECO:0007669"/>
    <property type="project" value="UniProtKB-KW"/>
</dbReference>
<evidence type="ECO:0000256" key="1">
    <source>
        <dbReference type="ARBA" id="ARBA00022614"/>
    </source>
</evidence>
<dbReference type="InterPro" id="IPR002182">
    <property type="entry name" value="NB-ARC"/>
</dbReference>
<dbReference type="SUPFAM" id="SSF52058">
    <property type="entry name" value="L domain-like"/>
    <property type="match status" value="2"/>
</dbReference>
<dbReference type="Pfam" id="PF23559">
    <property type="entry name" value="WHD_DRP"/>
    <property type="match status" value="1"/>
</dbReference>
<evidence type="ECO:0000259" key="8">
    <source>
        <dbReference type="Pfam" id="PF23559"/>
    </source>
</evidence>
<evidence type="ECO:0000256" key="2">
    <source>
        <dbReference type="ARBA" id="ARBA00022737"/>
    </source>
</evidence>
<dbReference type="InterPro" id="IPR055414">
    <property type="entry name" value="LRR_R13L4/SHOC2-like"/>
</dbReference>
<dbReference type="InterPro" id="IPR027417">
    <property type="entry name" value="P-loop_NTPase"/>
</dbReference>
<dbReference type="Gene3D" id="3.80.10.10">
    <property type="entry name" value="Ribonuclease Inhibitor"/>
    <property type="match status" value="3"/>
</dbReference>
<dbReference type="GO" id="GO:0043531">
    <property type="term" value="F:ADP binding"/>
    <property type="evidence" value="ECO:0007669"/>
    <property type="project" value="InterPro"/>
</dbReference>
<organism evidence="10 11">
    <name type="scientific">Mikania micrantha</name>
    <name type="common">bitter vine</name>
    <dbReference type="NCBI Taxonomy" id="192012"/>
    <lineage>
        <taxon>Eukaryota</taxon>
        <taxon>Viridiplantae</taxon>
        <taxon>Streptophyta</taxon>
        <taxon>Embryophyta</taxon>
        <taxon>Tracheophyta</taxon>
        <taxon>Spermatophyta</taxon>
        <taxon>Magnoliopsida</taxon>
        <taxon>eudicotyledons</taxon>
        <taxon>Gunneridae</taxon>
        <taxon>Pentapetalae</taxon>
        <taxon>asterids</taxon>
        <taxon>campanulids</taxon>
        <taxon>Asterales</taxon>
        <taxon>Asteraceae</taxon>
        <taxon>Asteroideae</taxon>
        <taxon>Heliantheae alliance</taxon>
        <taxon>Eupatorieae</taxon>
        <taxon>Mikania</taxon>
    </lineage>
</organism>
<evidence type="ECO:0000313" key="11">
    <source>
        <dbReference type="Proteomes" id="UP000326396"/>
    </source>
</evidence>
<dbReference type="Pfam" id="PF00931">
    <property type="entry name" value="NB-ARC"/>
    <property type="match status" value="1"/>
</dbReference>